<dbReference type="InterPro" id="IPR051205">
    <property type="entry name" value="UbiH/COQ6_monooxygenase"/>
</dbReference>
<dbReference type="Pfam" id="PF01494">
    <property type="entry name" value="FAD_binding_3"/>
    <property type="match status" value="1"/>
</dbReference>
<organism evidence="2 3">
    <name type="scientific">Bradyrhizobium erythrophlei</name>
    <dbReference type="NCBI Taxonomy" id="1437360"/>
    <lineage>
        <taxon>Bacteria</taxon>
        <taxon>Pseudomonadati</taxon>
        <taxon>Pseudomonadota</taxon>
        <taxon>Alphaproteobacteria</taxon>
        <taxon>Hyphomicrobiales</taxon>
        <taxon>Nitrobacteraceae</taxon>
        <taxon>Bradyrhizobium</taxon>
    </lineage>
</organism>
<dbReference type="Proteomes" id="UP000189796">
    <property type="component" value="Chromosome I"/>
</dbReference>
<dbReference type="PRINTS" id="PR00420">
    <property type="entry name" value="RNGMNOXGNASE"/>
</dbReference>
<evidence type="ECO:0000259" key="1">
    <source>
        <dbReference type="Pfam" id="PF01494"/>
    </source>
</evidence>
<dbReference type="PANTHER" id="PTHR43876">
    <property type="entry name" value="UBIQUINONE BIOSYNTHESIS MONOOXYGENASE COQ6, MITOCHONDRIAL"/>
    <property type="match status" value="1"/>
</dbReference>
<protein>
    <submittedName>
        <fullName evidence="2">2-polyprenyl-6-methoxyphenol hydroxylase</fullName>
    </submittedName>
</protein>
<gene>
    <name evidence="2" type="ORF">SAMN05443248_5200</name>
</gene>
<dbReference type="OrthoDB" id="7907296at2"/>
<dbReference type="AlphaFoldDB" id="A0A1M5TXZ9"/>
<dbReference type="SUPFAM" id="SSF51905">
    <property type="entry name" value="FAD/NAD(P)-binding domain"/>
    <property type="match status" value="1"/>
</dbReference>
<dbReference type="EMBL" id="LT670817">
    <property type="protein sequence ID" value="SHH55531.1"/>
    <property type="molecule type" value="Genomic_DNA"/>
</dbReference>
<dbReference type="Gene3D" id="3.50.50.60">
    <property type="entry name" value="FAD/NAD(P)-binding domain"/>
    <property type="match status" value="1"/>
</dbReference>
<sequence length="408" mass="44636">MRYTDVAIVGGGLAGSTAAAMLGRAGISTLLIDPHPSYPPELRCEKLGGNQLELLRKTGLAEATLRATTLDGEVWEARFGYVVAKKNSDQHGVMYDTLVNTVRAQIPPEAGTIHAKASAISNSPERQKIVLSNGEAISARLVVLANGLNVGLRHTLGIERHVISACHSVTLGFDVAPVGRAAFDFPALTYWPKRTDARMAYLSIFPIGKAMRANLMVYREMADPWLSGFRQAPEQSMRAMMPGLQRMMGEFMVNGPVKIRPADLCVTEGHIQPGIVLVGDAFSTSCPAAGTGTTKVFTDVERLCNVYIPAWLATEGMDAQKIAEFYNAPEKTACEAYSRAKAYHLRSLSTDSGLSWRAQRWARFIVRLAQGTWRSLRKRVSVGSVPRNLAETRDMERWRNRSTDIAGA</sequence>
<name>A0A1M5TXZ9_9BRAD</name>
<evidence type="ECO:0000313" key="3">
    <source>
        <dbReference type="Proteomes" id="UP000189796"/>
    </source>
</evidence>
<dbReference type="InterPro" id="IPR036188">
    <property type="entry name" value="FAD/NAD-bd_sf"/>
</dbReference>
<dbReference type="PANTHER" id="PTHR43876:SF7">
    <property type="entry name" value="UBIQUINONE BIOSYNTHESIS MONOOXYGENASE COQ6, MITOCHONDRIAL"/>
    <property type="match status" value="1"/>
</dbReference>
<dbReference type="Gene3D" id="3.30.9.10">
    <property type="entry name" value="D-Amino Acid Oxidase, subunit A, domain 2"/>
    <property type="match status" value="1"/>
</dbReference>
<dbReference type="InterPro" id="IPR002938">
    <property type="entry name" value="FAD-bd"/>
</dbReference>
<dbReference type="RefSeq" id="WP_079603862.1">
    <property type="nucleotide sequence ID" value="NZ_LT670817.1"/>
</dbReference>
<evidence type="ECO:0000313" key="2">
    <source>
        <dbReference type="EMBL" id="SHH55531.1"/>
    </source>
</evidence>
<proteinExistence type="predicted"/>
<accession>A0A1M5TXZ9</accession>
<dbReference type="GO" id="GO:0071949">
    <property type="term" value="F:FAD binding"/>
    <property type="evidence" value="ECO:0007669"/>
    <property type="project" value="InterPro"/>
</dbReference>
<feature type="domain" description="FAD-binding" evidence="1">
    <location>
        <begin position="4"/>
        <end position="302"/>
    </location>
</feature>
<reference evidence="2 3" key="1">
    <citation type="submission" date="2016-11" db="EMBL/GenBank/DDBJ databases">
        <authorList>
            <person name="Jaros S."/>
            <person name="Januszkiewicz K."/>
            <person name="Wedrychowicz H."/>
        </authorList>
    </citation>
    <scope>NUCLEOTIDE SEQUENCE [LARGE SCALE GENOMIC DNA]</scope>
    <source>
        <strain evidence="2 3">GAS138</strain>
    </source>
</reference>